<sequence length="220" mass="24146">MDKILVVKGQGCWSHLGRINGTQALSLGDGCESPPGCGAVLKATESYQELSDTVGQSNYDRNADNDDFKMCNYWIEAPAGSKIEVIFQSYTGNLSCDGCIWAGVEIKTLADKRHNRFCSPNYGGTRLVSVHNIVPIITYSSVQKATSLLRYRIASSDLTVSEQTPPNSQPTVQPSSTETPPHEKECKDHFLCIILEDMGFCSSSEYKSEFKEELCPGLCV</sequence>
<comment type="caution">
    <text evidence="8">Lacks conserved residue(s) required for the propagation of feature annotation.</text>
</comment>
<dbReference type="PROSITE" id="PS01180">
    <property type="entry name" value="CUB"/>
    <property type="match status" value="1"/>
</dbReference>
<comment type="caution">
    <text evidence="11">The sequence shown here is derived from an EMBL/GenBank/DDBJ whole genome shotgun (WGS) entry which is preliminary data.</text>
</comment>
<name>A0AAD5MKK9_PARTN</name>
<feature type="region of interest" description="Disordered" evidence="9">
    <location>
        <begin position="160"/>
        <end position="182"/>
    </location>
</feature>
<gene>
    <name evidence="11" type="primary">NAS-31_58</name>
    <name evidence="11" type="ORF">KIN20_015985</name>
</gene>
<dbReference type="InterPro" id="IPR035914">
    <property type="entry name" value="Sperma_CUB_dom_sf"/>
</dbReference>
<dbReference type="GO" id="GO:0046872">
    <property type="term" value="F:metal ion binding"/>
    <property type="evidence" value="ECO:0007669"/>
    <property type="project" value="UniProtKB-KW"/>
</dbReference>
<evidence type="ECO:0000256" key="4">
    <source>
        <dbReference type="ARBA" id="ARBA00022801"/>
    </source>
</evidence>
<keyword evidence="3" id="KW-0479">Metal-binding</keyword>
<dbReference type="Gene3D" id="3.40.390.10">
    <property type="entry name" value="Collagenase (Catalytic Domain)"/>
    <property type="match status" value="1"/>
</dbReference>
<keyword evidence="12" id="KW-1185">Reference proteome</keyword>
<dbReference type="InterPro" id="IPR000859">
    <property type="entry name" value="CUB_dom"/>
</dbReference>
<dbReference type="AlphaFoldDB" id="A0AAD5MKK9"/>
<protein>
    <submittedName>
        <fullName evidence="11">Astacin (Peptidase M12A)</fullName>
    </submittedName>
</protein>
<evidence type="ECO:0000256" key="7">
    <source>
        <dbReference type="ARBA" id="ARBA00023157"/>
    </source>
</evidence>
<accession>A0AAD5MKK9</accession>
<evidence type="ECO:0000256" key="8">
    <source>
        <dbReference type="PROSITE-ProRule" id="PRU00059"/>
    </source>
</evidence>
<evidence type="ECO:0000256" key="9">
    <source>
        <dbReference type="SAM" id="MobiDB-lite"/>
    </source>
</evidence>
<dbReference type="EMBL" id="JAHQIW010003236">
    <property type="protein sequence ID" value="KAJ1357768.1"/>
    <property type="molecule type" value="Genomic_DNA"/>
</dbReference>
<keyword evidence="2" id="KW-0645">Protease</keyword>
<dbReference type="GO" id="GO:0006508">
    <property type="term" value="P:proteolysis"/>
    <property type="evidence" value="ECO:0007669"/>
    <property type="project" value="UniProtKB-KW"/>
</dbReference>
<dbReference type="Pfam" id="PF01400">
    <property type="entry name" value="Astacin"/>
    <property type="match status" value="1"/>
</dbReference>
<dbReference type="GO" id="GO:0004222">
    <property type="term" value="F:metalloendopeptidase activity"/>
    <property type="evidence" value="ECO:0007669"/>
    <property type="project" value="InterPro"/>
</dbReference>
<evidence type="ECO:0000313" key="11">
    <source>
        <dbReference type="EMBL" id="KAJ1357768.1"/>
    </source>
</evidence>
<reference evidence="11" key="1">
    <citation type="submission" date="2021-06" db="EMBL/GenBank/DDBJ databases">
        <title>Parelaphostrongylus tenuis whole genome reference sequence.</title>
        <authorList>
            <person name="Garwood T.J."/>
            <person name="Larsen P.A."/>
            <person name="Fountain-Jones N.M."/>
            <person name="Garbe J.R."/>
            <person name="Macchietto M.G."/>
            <person name="Kania S.A."/>
            <person name="Gerhold R.W."/>
            <person name="Richards J.E."/>
            <person name="Wolf T.M."/>
        </authorList>
    </citation>
    <scope>NUCLEOTIDE SEQUENCE</scope>
    <source>
        <strain evidence="11">MNPRO001-30</strain>
        <tissue evidence="11">Meninges</tissue>
    </source>
</reference>
<dbReference type="Proteomes" id="UP001196413">
    <property type="component" value="Unassembled WGS sequence"/>
</dbReference>
<dbReference type="InterPro" id="IPR001506">
    <property type="entry name" value="Peptidase_M12A"/>
</dbReference>
<evidence type="ECO:0000256" key="3">
    <source>
        <dbReference type="ARBA" id="ARBA00022723"/>
    </source>
</evidence>
<keyword evidence="5" id="KW-0862">Zinc</keyword>
<evidence type="ECO:0000256" key="5">
    <source>
        <dbReference type="ARBA" id="ARBA00022833"/>
    </source>
</evidence>
<evidence type="ECO:0000259" key="10">
    <source>
        <dbReference type="PROSITE" id="PS01180"/>
    </source>
</evidence>
<dbReference type="SUPFAM" id="SSF49854">
    <property type="entry name" value="Spermadhesin, CUB domain"/>
    <property type="match status" value="1"/>
</dbReference>
<keyword evidence="1" id="KW-0245">EGF-like domain</keyword>
<keyword evidence="4" id="KW-0378">Hydrolase</keyword>
<keyword evidence="6" id="KW-0482">Metalloprotease</keyword>
<keyword evidence="7" id="KW-1015">Disulfide bond</keyword>
<evidence type="ECO:0000256" key="1">
    <source>
        <dbReference type="ARBA" id="ARBA00022536"/>
    </source>
</evidence>
<dbReference type="InterPro" id="IPR024079">
    <property type="entry name" value="MetalloPept_cat_dom_sf"/>
</dbReference>
<feature type="domain" description="CUB" evidence="10">
    <location>
        <begin position="37"/>
        <end position="154"/>
    </location>
</feature>
<evidence type="ECO:0000256" key="2">
    <source>
        <dbReference type="ARBA" id="ARBA00022670"/>
    </source>
</evidence>
<evidence type="ECO:0000313" key="12">
    <source>
        <dbReference type="Proteomes" id="UP001196413"/>
    </source>
</evidence>
<feature type="compositionally biased region" description="Polar residues" evidence="9">
    <location>
        <begin position="160"/>
        <end position="179"/>
    </location>
</feature>
<proteinExistence type="predicted"/>
<organism evidence="11 12">
    <name type="scientific">Parelaphostrongylus tenuis</name>
    <name type="common">Meningeal worm</name>
    <dbReference type="NCBI Taxonomy" id="148309"/>
    <lineage>
        <taxon>Eukaryota</taxon>
        <taxon>Metazoa</taxon>
        <taxon>Ecdysozoa</taxon>
        <taxon>Nematoda</taxon>
        <taxon>Chromadorea</taxon>
        <taxon>Rhabditida</taxon>
        <taxon>Rhabditina</taxon>
        <taxon>Rhabditomorpha</taxon>
        <taxon>Strongyloidea</taxon>
        <taxon>Metastrongylidae</taxon>
        <taxon>Parelaphostrongylus</taxon>
    </lineage>
</organism>
<evidence type="ECO:0000256" key="6">
    <source>
        <dbReference type="ARBA" id="ARBA00023049"/>
    </source>
</evidence>